<gene>
    <name evidence="2" type="ORF">C7B77_23210</name>
</gene>
<dbReference type="EMBL" id="PVWO01000415">
    <property type="protein sequence ID" value="PSB50052.1"/>
    <property type="molecule type" value="Genomic_DNA"/>
</dbReference>
<evidence type="ECO:0000313" key="2">
    <source>
        <dbReference type="EMBL" id="PSB50052.1"/>
    </source>
</evidence>
<dbReference type="Pfam" id="PF14261">
    <property type="entry name" value="DUF4351"/>
    <property type="match status" value="1"/>
</dbReference>
<dbReference type="RefSeq" id="WP_106310516.1">
    <property type="nucleotide sequence ID" value="NZ_PVWO01000415.1"/>
</dbReference>
<dbReference type="OrthoDB" id="507320at2"/>
<proteinExistence type="predicted"/>
<dbReference type="InterPro" id="IPR025587">
    <property type="entry name" value="DUF4351"/>
</dbReference>
<dbReference type="Proteomes" id="UP000238937">
    <property type="component" value="Unassembled WGS sequence"/>
</dbReference>
<name>A0A2T1FYJ5_9CYAN</name>
<evidence type="ECO:0000313" key="3">
    <source>
        <dbReference type="Proteomes" id="UP000238937"/>
    </source>
</evidence>
<accession>A0A2T1FYJ5</accession>
<comment type="caution">
    <text evidence="2">The sequence shown here is derived from an EMBL/GenBank/DDBJ whole genome shotgun (WGS) entry which is preliminary data.</text>
</comment>
<dbReference type="AlphaFoldDB" id="A0A2T1FYJ5"/>
<reference evidence="2 3" key="1">
    <citation type="submission" date="2018-03" db="EMBL/GenBank/DDBJ databases">
        <title>The ancient ancestry and fast evolution of plastids.</title>
        <authorList>
            <person name="Moore K.R."/>
            <person name="Magnabosco C."/>
            <person name="Momper L."/>
            <person name="Gold D.A."/>
            <person name="Bosak T."/>
            <person name="Fournier G.P."/>
        </authorList>
    </citation>
    <scope>NUCLEOTIDE SEQUENCE [LARGE SCALE GENOMIC DNA]</scope>
    <source>
        <strain evidence="2 3">CCALA 037</strain>
    </source>
</reference>
<evidence type="ECO:0000259" key="1">
    <source>
        <dbReference type="Pfam" id="PF14261"/>
    </source>
</evidence>
<keyword evidence="3" id="KW-1185">Reference proteome</keyword>
<sequence>MTGRERQSNEPHDKFIKQFVPVVLKNLFESQTSVPVRLSEALAIDILCIAIKRDPQVAIDDSLGLLGRLVAVHPTIIIEHYSNYLDLEDVDSCVLRSAIYWELTKSQADSSRKTRVTKDSVLSPNPLHLDRPFTWIFAAKCSENSLKRWNAIPAPEFGAHVYRLAAPGLSMGIVNLEALAHNSDTLLLKLLGKSESAKLAFADILKLDPNLELRNDIIEVSIKYCVYLEQFQSELTAEDLSFMTYVKEVEEAYQEWVIKRQTEGKVALVNKMVRAKFGIDTLTPELSDRLSRLSDRQLDEFTSKIFEWQDLSEMVDWLNTPSA</sequence>
<protein>
    <recommendedName>
        <fullName evidence="1">DUF4351 domain-containing protein</fullName>
    </recommendedName>
</protein>
<organism evidence="2 3">
    <name type="scientific">Chamaesiphon polymorphus CCALA 037</name>
    <dbReference type="NCBI Taxonomy" id="2107692"/>
    <lineage>
        <taxon>Bacteria</taxon>
        <taxon>Bacillati</taxon>
        <taxon>Cyanobacteriota</taxon>
        <taxon>Cyanophyceae</taxon>
        <taxon>Gomontiellales</taxon>
        <taxon>Chamaesiphonaceae</taxon>
        <taxon>Chamaesiphon</taxon>
    </lineage>
</organism>
<feature type="domain" description="DUF4351" evidence="1">
    <location>
        <begin position="261"/>
        <end position="318"/>
    </location>
</feature>